<dbReference type="Proteomes" id="UP000435323">
    <property type="component" value="Unassembled WGS sequence"/>
</dbReference>
<organism evidence="2 4">
    <name type="scientific">Aliivibrio fischeri</name>
    <name type="common">Vibrio fischeri</name>
    <dbReference type="NCBI Taxonomy" id="668"/>
    <lineage>
        <taxon>Bacteria</taxon>
        <taxon>Pseudomonadati</taxon>
        <taxon>Pseudomonadota</taxon>
        <taxon>Gammaproteobacteria</taxon>
        <taxon>Vibrionales</taxon>
        <taxon>Vibrionaceae</taxon>
        <taxon>Aliivibrio</taxon>
    </lineage>
</organism>
<evidence type="ECO:0000313" key="2">
    <source>
        <dbReference type="EMBL" id="MUK43864.1"/>
    </source>
</evidence>
<proteinExistence type="predicted"/>
<feature type="transmembrane region" description="Helical" evidence="1">
    <location>
        <begin position="69"/>
        <end position="90"/>
    </location>
</feature>
<dbReference type="Pfam" id="PF11188">
    <property type="entry name" value="DUF2975"/>
    <property type="match status" value="1"/>
</dbReference>
<evidence type="ECO:0000313" key="3">
    <source>
        <dbReference type="EMBL" id="MUK50705.1"/>
    </source>
</evidence>
<dbReference type="AlphaFoldDB" id="A0A6N3YZ11"/>
<keyword evidence="1" id="KW-1133">Transmembrane helix</keyword>
<dbReference type="EMBL" id="WOBO01000001">
    <property type="protein sequence ID" value="MUK43864.1"/>
    <property type="molecule type" value="Genomic_DNA"/>
</dbReference>
<feature type="transmembrane region" description="Helical" evidence="1">
    <location>
        <begin position="18"/>
        <end position="39"/>
    </location>
</feature>
<comment type="caution">
    <text evidence="2">The sequence shown here is derived from an EMBL/GenBank/DDBJ whole genome shotgun (WGS) entry which is preliminary data.</text>
</comment>
<dbReference type="InterPro" id="IPR021354">
    <property type="entry name" value="DUF2975"/>
</dbReference>
<evidence type="ECO:0000256" key="1">
    <source>
        <dbReference type="SAM" id="Phobius"/>
    </source>
</evidence>
<feature type="transmembrane region" description="Helical" evidence="1">
    <location>
        <begin position="110"/>
        <end position="131"/>
    </location>
</feature>
<keyword evidence="1" id="KW-0472">Membrane</keyword>
<protein>
    <submittedName>
        <fullName evidence="2">DUF2975 domain-containing protein</fullName>
    </submittedName>
</protein>
<keyword evidence="1" id="KW-0812">Transmembrane</keyword>
<gene>
    <name evidence="2" type="ORF">GNP77_00570</name>
    <name evidence="3" type="ORF">GNP88_16260</name>
</gene>
<accession>A0A6N3YZ11</accession>
<dbReference type="EMBL" id="WOBN01000027">
    <property type="protein sequence ID" value="MUK50705.1"/>
    <property type="molecule type" value="Genomic_DNA"/>
</dbReference>
<name>A0A6N3YZ11_ALIFS</name>
<evidence type="ECO:0000313" key="4">
    <source>
        <dbReference type="Proteomes" id="UP000435323"/>
    </source>
</evidence>
<sequence length="180" mass="20307">MGNTMSNLNNIQSFSSKLLIVFGFALFALPLMDTVLWFASTLYNSQSFQSTFPVEVTLPLSFSRSMLGYLPSMLPTLLSCAILWQLILLFRLYKKGQVFTLDNTIRYRKIANILIMMPFVQVLSDILLSIALSYTEDNVEGGFNISDSEISMLVIGLIVRVIAKVMEEASLIREEQELTI</sequence>
<reference evidence="4 5" key="1">
    <citation type="submission" date="2019-11" db="EMBL/GenBank/DDBJ databases">
        <title>Using colonization assays and comparative genomics to discover symbiosis behaviors and factors in Vibrio fischeri.</title>
        <authorList>
            <person name="Bongrand C."/>
            <person name="Moriano-Gutierrez S."/>
            <person name="Arevalo P."/>
            <person name="Mcfall-Ngai M."/>
            <person name="Visick K."/>
            <person name="Polz M.F."/>
            <person name="Ruby E.G."/>
        </authorList>
    </citation>
    <scope>NUCLEOTIDE SEQUENCE [LARGE SCALE GENOMIC DNA]</scope>
    <source>
        <strain evidence="2">Emors.3.2</strain>
        <strain evidence="4">emors.3.2</strain>
        <strain evidence="3">Emors.4.1</strain>
        <strain evidence="5">emors.4.1</strain>
    </source>
</reference>
<evidence type="ECO:0000313" key="5">
    <source>
        <dbReference type="Proteomes" id="UP000448038"/>
    </source>
</evidence>
<dbReference type="Proteomes" id="UP000448038">
    <property type="component" value="Unassembled WGS sequence"/>
</dbReference>